<feature type="chain" id="PRO_5045794904" evidence="6">
    <location>
        <begin position="27"/>
        <end position="728"/>
    </location>
</feature>
<dbReference type="Gene3D" id="1.25.40.10">
    <property type="entry name" value="Tetratricopeptide repeat domain"/>
    <property type="match status" value="3"/>
</dbReference>
<comment type="caution">
    <text evidence="7">The sequence shown here is derived from an EMBL/GenBank/DDBJ whole genome shotgun (WGS) entry which is preliminary data.</text>
</comment>
<dbReference type="NCBIfam" id="NF047558">
    <property type="entry name" value="TPR_END_plus"/>
    <property type="match status" value="1"/>
</dbReference>
<organism evidence="7 8">
    <name type="scientific">Anabaena azotica FACHB-119</name>
    <dbReference type="NCBI Taxonomy" id="947527"/>
    <lineage>
        <taxon>Bacteria</taxon>
        <taxon>Bacillati</taxon>
        <taxon>Cyanobacteriota</taxon>
        <taxon>Cyanophyceae</taxon>
        <taxon>Nostocales</taxon>
        <taxon>Nostocaceae</taxon>
        <taxon>Anabaena</taxon>
        <taxon>Anabaena azotica</taxon>
    </lineage>
</organism>
<dbReference type="Pfam" id="PF13432">
    <property type="entry name" value="TPR_16"/>
    <property type="match status" value="2"/>
</dbReference>
<dbReference type="InterPro" id="IPR011990">
    <property type="entry name" value="TPR-like_helical_dom_sf"/>
</dbReference>
<keyword evidence="5" id="KW-0812">Transmembrane</keyword>
<reference evidence="7 8" key="1">
    <citation type="journal article" date="2020" name="ISME J.">
        <title>Comparative genomics reveals insights into cyanobacterial evolution and habitat adaptation.</title>
        <authorList>
            <person name="Chen M.Y."/>
            <person name="Teng W.K."/>
            <person name="Zhao L."/>
            <person name="Hu C.X."/>
            <person name="Zhou Y.K."/>
            <person name="Han B.P."/>
            <person name="Song L.R."/>
            <person name="Shu W.S."/>
        </authorList>
    </citation>
    <scope>NUCLEOTIDE SEQUENCE [LARGE SCALE GENOMIC DNA]</scope>
    <source>
        <strain evidence="7 8">FACHB-119</strain>
    </source>
</reference>
<proteinExistence type="predicted"/>
<dbReference type="InterPro" id="IPR019734">
    <property type="entry name" value="TPR_rpt"/>
</dbReference>
<dbReference type="Proteomes" id="UP000661112">
    <property type="component" value="Unassembled WGS sequence"/>
</dbReference>
<evidence type="ECO:0000256" key="6">
    <source>
        <dbReference type="SAM" id="SignalP"/>
    </source>
</evidence>
<dbReference type="Pfam" id="PF13181">
    <property type="entry name" value="TPR_8"/>
    <property type="match status" value="1"/>
</dbReference>
<dbReference type="EMBL" id="JACJSG010000030">
    <property type="protein sequence ID" value="MBD2503090.1"/>
    <property type="molecule type" value="Genomic_DNA"/>
</dbReference>
<dbReference type="PROSITE" id="PS50005">
    <property type="entry name" value="TPR"/>
    <property type="match status" value="5"/>
</dbReference>
<keyword evidence="2 3" id="KW-0802">TPR repeat</keyword>
<keyword evidence="1" id="KW-0677">Repeat</keyword>
<dbReference type="SUPFAM" id="SSF48452">
    <property type="entry name" value="TPR-like"/>
    <property type="match status" value="1"/>
</dbReference>
<dbReference type="PANTHER" id="PTHR44858">
    <property type="entry name" value="TETRATRICOPEPTIDE REPEAT PROTEIN 6"/>
    <property type="match status" value="1"/>
</dbReference>
<evidence type="ECO:0000313" key="8">
    <source>
        <dbReference type="Proteomes" id="UP000661112"/>
    </source>
</evidence>
<keyword evidence="8" id="KW-1185">Reference proteome</keyword>
<feature type="repeat" description="TPR" evidence="3">
    <location>
        <begin position="595"/>
        <end position="628"/>
    </location>
</feature>
<dbReference type="SMART" id="SM00028">
    <property type="entry name" value="TPR"/>
    <property type="match status" value="6"/>
</dbReference>
<keyword evidence="5" id="KW-1133">Transmembrane helix</keyword>
<dbReference type="InterPro" id="IPR050498">
    <property type="entry name" value="Ycf3"/>
</dbReference>
<keyword evidence="4" id="KW-0175">Coiled coil</keyword>
<feature type="signal peptide" evidence="6">
    <location>
        <begin position="1"/>
        <end position="26"/>
    </location>
</feature>
<dbReference type="RefSeq" id="WP_190475955.1">
    <property type="nucleotide sequence ID" value="NZ_JACJSG010000030.1"/>
</dbReference>
<feature type="repeat" description="TPR" evidence="3">
    <location>
        <begin position="527"/>
        <end position="560"/>
    </location>
</feature>
<evidence type="ECO:0000256" key="3">
    <source>
        <dbReference type="PROSITE-ProRule" id="PRU00339"/>
    </source>
</evidence>
<evidence type="ECO:0000256" key="1">
    <source>
        <dbReference type="ARBA" id="ARBA00022737"/>
    </source>
</evidence>
<evidence type="ECO:0000256" key="5">
    <source>
        <dbReference type="SAM" id="Phobius"/>
    </source>
</evidence>
<evidence type="ECO:0000313" key="7">
    <source>
        <dbReference type="EMBL" id="MBD2503090.1"/>
    </source>
</evidence>
<feature type="repeat" description="TPR" evidence="3">
    <location>
        <begin position="663"/>
        <end position="696"/>
    </location>
</feature>
<gene>
    <name evidence="7" type="ORF">H6G83_21205</name>
</gene>
<feature type="repeat" description="TPR" evidence="3">
    <location>
        <begin position="561"/>
        <end position="594"/>
    </location>
</feature>
<dbReference type="SUPFAM" id="SSF58113">
    <property type="entry name" value="Apolipoprotein A-I"/>
    <property type="match status" value="1"/>
</dbReference>
<evidence type="ECO:0000256" key="2">
    <source>
        <dbReference type="ARBA" id="ARBA00022803"/>
    </source>
</evidence>
<feature type="coiled-coil region" evidence="4">
    <location>
        <begin position="123"/>
        <end position="168"/>
    </location>
</feature>
<protein>
    <submittedName>
        <fullName evidence="7">Tetratricopeptide repeat protein</fullName>
    </submittedName>
</protein>
<sequence length="728" mass="83587">MTSKNQFVVSVILKSALVFSPLLLCADISPVQATASTSQQQIVAQALTNKEREELTRLRAEKRDNTKIQADLEQRFNRTTILFNIWLVLLSLFPIAIIALFWLLRRVAIREIVNRAMSQFEGIEKLESQLVIVKQDAENLIQDVKSINRLLERETETLQQKIRLEQENLSIFTSELLQEKTDNFAQITAEITKFQSKIETLVVEFANKLSQSELDTQKQRDITLENIVKLESLLNHQLTEIQKEAEKHQQIALGNIDTAKVEFDNHLLNLQAEIQQQKNSLVDNITRWQLELQGDLQKEKDIQLGKIQELANAFNSQVAELQLVAQNDKNNLNDILHQWQSDAQLEKDRVLQSLEELRKLFQAQVSELQLQNGQELIQLQSEFASYLSELKTTAESNKERIIEKLEKSGTEFVSQFSELQSNTQQQILERIEKLEAEFVNQLFQLQLDAQQRKDAILQELAENQPAVVTEIQPIQEPQPEELTDETKQLEVRFDECIAQGDNLFSQKRYEEAIAYYEQAVKIQANDAVAWFKLGLTLAKLKRFKDAIKSYNQAIKIQPDYHQAWCDLGVAFGNIRRHKEAFAAFDKATQVKPDDGVAWLNRGLALIELEEYEDAIASFDKALQFPPNSPKIWDKRGYCLVRLGLDDEAIIAFDKALEIKSDYASAYYNKAACYALQREVNLALANLQQAIIINPRYKEDAATDIDFDEIADNKQFQQLISDSGELEVT</sequence>
<feature type="repeat" description="TPR" evidence="3">
    <location>
        <begin position="629"/>
        <end position="662"/>
    </location>
</feature>
<keyword evidence="5" id="KW-0472">Membrane</keyword>
<dbReference type="PANTHER" id="PTHR44858:SF1">
    <property type="entry name" value="UDP-N-ACETYLGLUCOSAMINE--PEPTIDE N-ACETYLGLUCOSAMINYLTRANSFERASE SPINDLY-RELATED"/>
    <property type="match status" value="1"/>
</dbReference>
<accession>A0ABR8D9V0</accession>
<name>A0ABR8D9V0_9NOST</name>
<feature type="transmembrane region" description="Helical" evidence="5">
    <location>
        <begin position="81"/>
        <end position="104"/>
    </location>
</feature>
<evidence type="ECO:0000256" key="4">
    <source>
        <dbReference type="SAM" id="Coils"/>
    </source>
</evidence>
<keyword evidence="6" id="KW-0732">Signal</keyword>
<dbReference type="PROSITE" id="PS50293">
    <property type="entry name" value="TPR_REGION"/>
    <property type="match status" value="2"/>
</dbReference>